<proteinExistence type="predicted"/>
<feature type="compositionally biased region" description="Basic residues" evidence="1">
    <location>
        <begin position="54"/>
        <end position="81"/>
    </location>
</feature>
<name>A0A6J4S398_9ACTN</name>
<dbReference type="EC" id="4.4.1.5" evidence="2"/>
<dbReference type="EMBL" id="CADCVL010000343">
    <property type="protein sequence ID" value="CAA9488184.1"/>
    <property type="molecule type" value="Genomic_DNA"/>
</dbReference>
<sequence length="141" mass="16041">AAARQPRHAGRRRRPACAGLLRGARLARRADRGLRRRLLPGGRHGARPVGSRRAGGRLGRRRHRRVRRRRPCPQRRVFGRGRRGDRGGARRGRHGHPPRRRHLLGRLLGRVHRPRRPPVGGGPQPVLDPRAGRLGPRRPRL</sequence>
<reference evidence="2" key="1">
    <citation type="submission" date="2020-02" db="EMBL/GenBank/DDBJ databases">
        <authorList>
            <person name="Meier V. D."/>
        </authorList>
    </citation>
    <scope>NUCLEOTIDE SEQUENCE</scope>
    <source>
        <strain evidence="2">AVDCRST_MAG65</strain>
    </source>
</reference>
<feature type="compositionally biased region" description="Basic residues" evidence="1">
    <location>
        <begin position="89"/>
        <end position="116"/>
    </location>
</feature>
<keyword evidence="2" id="KW-0456">Lyase</keyword>
<dbReference type="GO" id="GO:0004462">
    <property type="term" value="F:lactoylglutathione lyase activity"/>
    <property type="evidence" value="ECO:0007669"/>
    <property type="project" value="UniProtKB-EC"/>
</dbReference>
<feature type="non-terminal residue" evidence="2">
    <location>
        <position position="141"/>
    </location>
</feature>
<evidence type="ECO:0000256" key="1">
    <source>
        <dbReference type="SAM" id="MobiDB-lite"/>
    </source>
</evidence>
<accession>A0A6J4S398</accession>
<dbReference type="AlphaFoldDB" id="A0A6J4S398"/>
<feature type="non-terminal residue" evidence="2">
    <location>
        <position position="1"/>
    </location>
</feature>
<protein>
    <submittedName>
        <fullName evidence="2">Lactoylglutathione lyase</fullName>
        <ecNumber evidence="2">4.4.1.5</ecNumber>
    </submittedName>
</protein>
<evidence type="ECO:0000313" key="2">
    <source>
        <dbReference type="EMBL" id="CAA9488184.1"/>
    </source>
</evidence>
<feature type="region of interest" description="Disordered" evidence="1">
    <location>
        <begin position="31"/>
        <end position="141"/>
    </location>
</feature>
<organism evidence="2">
    <name type="scientific">uncultured Solirubrobacteraceae bacterium</name>
    <dbReference type="NCBI Taxonomy" id="1162706"/>
    <lineage>
        <taxon>Bacteria</taxon>
        <taxon>Bacillati</taxon>
        <taxon>Actinomycetota</taxon>
        <taxon>Thermoleophilia</taxon>
        <taxon>Solirubrobacterales</taxon>
        <taxon>Solirubrobacteraceae</taxon>
        <taxon>environmental samples</taxon>
    </lineage>
</organism>
<gene>
    <name evidence="2" type="ORF">AVDCRST_MAG65-1859</name>
</gene>